<gene>
    <name evidence="9" type="ORF">CCAP1982_LOCUS700</name>
</gene>
<organism evidence="9 10">
    <name type="scientific">Ceratitis capitata</name>
    <name type="common">Mediterranean fruit fly</name>
    <name type="synonym">Tephritis capitata</name>
    <dbReference type="NCBI Taxonomy" id="7213"/>
    <lineage>
        <taxon>Eukaryota</taxon>
        <taxon>Metazoa</taxon>
        <taxon>Ecdysozoa</taxon>
        <taxon>Arthropoda</taxon>
        <taxon>Hexapoda</taxon>
        <taxon>Insecta</taxon>
        <taxon>Pterygota</taxon>
        <taxon>Neoptera</taxon>
        <taxon>Endopterygota</taxon>
        <taxon>Diptera</taxon>
        <taxon>Brachycera</taxon>
        <taxon>Muscomorpha</taxon>
        <taxon>Tephritoidea</taxon>
        <taxon>Tephritidae</taxon>
        <taxon>Ceratitis</taxon>
        <taxon>Ceratitis</taxon>
    </lineage>
</organism>
<proteinExistence type="inferred from homology"/>
<dbReference type="EMBL" id="CAJHJT010000001">
    <property type="protein sequence ID" value="CAD6991796.1"/>
    <property type="molecule type" value="Genomic_DNA"/>
</dbReference>
<dbReference type="HAMAP" id="MF_01358">
    <property type="entry name" value="NDH1_NuoD"/>
    <property type="match status" value="1"/>
</dbReference>
<keyword evidence="2 7" id="KW-0813">Transport</keyword>
<dbReference type="PANTHER" id="PTHR11993">
    <property type="entry name" value="NADH-UBIQUINONE OXIDOREDUCTASE 49 KDA SUBUNIT"/>
    <property type="match status" value="1"/>
</dbReference>
<comment type="similarity">
    <text evidence="1 7">Belongs to the complex I 49 kDa subunit family.</text>
</comment>
<accession>A0A811U0G3</accession>
<dbReference type="NCBIfam" id="TIGR01962">
    <property type="entry name" value="NuoD"/>
    <property type="match status" value="1"/>
</dbReference>
<dbReference type="InterPro" id="IPR029014">
    <property type="entry name" value="NiFe-Hase_large"/>
</dbReference>
<evidence type="ECO:0000256" key="1">
    <source>
        <dbReference type="ARBA" id="ARBA00005769"/>
    </source>
</evidence>
<evidence type="ECO:0000256" key="3">
    <source>
        <dbReference type="ARBA" id="ARBA00022967"/>
    </source>
</evidence>
<evidence type="ECO:0000256" key="4">
    <source>
        <dbReference type="ARBA" id="ARBA00023027"/>
    </source>
</evidence>
<dbReference type="InterPro" id="IPR001135">
    <property type="entry name" value="NADH_Q_OxRdtase_suD"/>
</dbReference>
<evidence type="ECO:0000259" key="8">
    <source>
        <dbReference type="Pfam" id="PF00346"/>
    </source>
</evidence>
<dbReference type="Pfam" id="PF00346">
    <property type="entry name" value="Complex1_49kDa"/>
    <property type="match status" value="1"/>
</dbReference>
<keyword evidence="10" id="KW-1185">Reference proteome</keyword>
<protein>
    <recommendedName>
        <fullName evidence="5">Complex I-49kD</fullName>
    </recommendedName>
    <alternativeName>
        <fullName evidence="6">NADH-ubiquinone oxidoreductase 49 kDa subunit</fullName>
    </alternativeName>
</protein>
<feature type="domain" description="NADH-quinone oxidoreductase subunit D" evidence="8">
    <location>
        <begin position="250"/>
        <end position="520"/>
    </location>
</feature>
<dbReference type="SUPFAM" id="SSF56762">
    <property type="entry name" value="HydB/Nqo4-like"/>
    <property type="match status" value="1"/>
</dbReference>
<dbReference type="OrthoDB" id="1009at2759"/>
<evidence type="ECO:0000256" key="6">
    <source>
        <dbReference type="ARBA" id="ARBA00031562"/>
    </source>
</evidence>
<sequence length="520" mass="59657">MARMPNAWSNILDIFQQKLRNLKQISRVKDYSRHVLTRSLLIRPALSDAIKSYMAKVAVAVLFSRHKQPRRLACTAKAEKEAANKLPKYQAKESKHWYPDPEYLRQFEGAYIDDDGPPFVRWTGKMNVPPDRTYRTKFINFGPAHPAAHGVLRMILQLDNETVLSADPHIGLLHRGTEKLIENKMYIQSLPYFDRLDYVSCMSNELCYCLAIEKLLGLQVPKRAQYIRTMFSEIMRLTNHTVACATAVLDCGAITPLFWMFEEREKLYEFCERASGARMHSAYIRPGGVAFDLPFGFCDDLYDFICRFRHRIDEFEDVVTDNRIWRMRNIGIGRITAHEAMNYGCSGAVLRATGVKWDLRKTQPYDAYSEVEFDVPVGVNGDSYDRYLCRVREMREACKIINQCLNQLPEGEIKVDDRKVCPPKRVDMKVGMEELIHHFKLFTQGFAVPPGATYTAVESPKGEFGVYLVSDGTSKPYRCKIRAASYPHLALMNKLTYKHLLADAVAIIGSLDIVFGEIDR</sequence>
<dbReference type="InterPro" id="IPR014029">
    <property type="entry name" value="NADH_UbQ_OxRdtase_49kDa_CS"/>
</dbReference>
<keyword evidence="3 7" id="KW-1278">Translocase</keyword>
<name>A0A811U0G3_CERCA</name>
<evidence type="ECO:0000256" key="2">
    <source>
        <dbReference type="ARBA" id="ARBA00022448"/>
    </source>
</evidence>
<dbReference type="InterPro" id="IPR022885">
    <property type="entry name" value="NDH1_su_D/H"/>
</dbReference>
<evidence type="ECO:0000256" key="7">
    <source>
        <dbReference type="RuleBase" id="RU003685"/>
    </source>
</evidence>
<reference evidence="9" key="1">
    <citation type="submission" date="2020-11" db="EMBL/GenBank/DDBJ databases">
        <authorList>
            <person name="Whitehead M."/>
        </authorList>
    </citation>
    <scope>NUCLEOTIDE SEQUENCE</scope>
    <source>
        <strain evidence="9">EGII</strain>
    </source>
</reference>
<dbReference type="Proteomes" id="UP000606786">
    <property type="component" value="Unassembled WGS sequence"/>
</dbReference>
<dbReference type="PANTHER" id="PTHR11993:SF10">
    <property type="entry name" value="NADH DEHYDROGENASE [UBIQUINONE] IRON-SULFUR PROTEIN 2, MITOCHONDRIAL"/>
    <property type="match status" value="1"/>
</dbReference>
<comment type="caution">
    <text evidence="9">The sequence shown here is derived from an EMBL/GenBank/DDBJ whole genome shotgun (WGS) entry which is preliminary data.</text>
</comment>
<dbReference type="Gene3D" id="1.10.645.10">
    <property type="entry name" value="Cytochrome-c3 Hydrogenase, chain B"/>
    <property type="match status" value="1"/>
</dbReference>
<dbReference type="FunFam" id="1.10.645.10:FF:000005">
    <property type="entry name" value="NADH-quinone oxidoreductase subunit D"/>
    <property type="match status" value="1"/>
</dbReference>
<dbReference type="GO" id="GO:0016651">
    <property type="term" value="F:oxidoreductase activity, acting on NAD(P)H"/>
    <property type="evidence" value="ECO:0007669"/>
    <property type="project" value="InterPro"/>
</dbReference>
<evidence type="ECO:0000313" key="10">
    <source>
        <dbReference type="Proteomes" id="UP000606786"/>
    </source>
</evidence>
<dbReference type="GO" id="GO:0051287">
    <property type="term" value="F:NAD binding"/>
    <property type="evidence" value="ECO:0007669"/>
    <property type="project" value="InterPro"/>
</dbReference>
<dbReference type="GO" id="GO:0048038">
    <property type="term" value="F:quinone binding"/>
    <property type="evidence" value="ECO:0007669"/>
    <property type="project" value="InterPro"/>
</dbReference>
<evidence type="ECO:0000313" key="9">
    <source>
        <dbReference type="EMBL" id="CAD6991796.1"/>
    </source>
</evidence>
<dbReference type="GO" id="GO:0006120">
    <property type="term" value="P:mitochondrial electron transport, NADH to ubiquinone"/>
    <property type="evidence" value="ECO:0007669"/>
    <property type="project" value="TreeGrafter"/>
</dbReference>
<dbReference type="AlphaFoldDB" id="A0A811U0G3"/>
<dbReference type="PROSITE" id="PS00535">
    <property type="entry name" value="COMPLEX1_49K"/>
    <property type="match status" value="1"/>
</dbReference>
<evidence type="ECO:0000256" key="5">
    <source>
        <dbReference type="ARBA" id="ARBA00030505"/>
    </source>
</evidence>
<dbReference type="GO" id="GO:0005739">
    <property type="term" value="C:mitochondrion"/>
    <property type="evidence" value="ECO:0007669"/>
    <property type="project" value="GOC"/>
</dbReference>
<dbReference type="NCBIfam" id="NF004739">
    <property type="entry name" value="PRK06075.1"/>
    <property type="match status" value="1"/>
</dbReference>
<keyword evidence="4 7" id="KW-0520">NAD</keyword>